<dbReference type="SUPFAM" id="SSF51679">
    <property type="entry name" value="Bacterial luciferase-like"/>
    <property type="match status" value="1"/>
</dbReference>
<feature type="region of interest" description="Disordered" evidence="3">
    <location>
        <begin position="99"/>
        <end position="131"/>
    </location>
</feature>
<reference evidence="5 6" key="1">
    <citation type="submission" date="2019-09" db="EMBL/GenBank/DDBJ databases">
        <authorList>
            <person name="Liu P."/>
        </authorList>
    </citation>
    <scope>NUCLEOTIDE SEQUENCE [LARGE SCALE GENOMIC DNA]</scope>
    <source>
        <strain evidence="5 6">TRM68085</strain>
    </source>
</reference>
<name>A0A5N5EIW3_9ACTN</name>
<feature type="domain" description="Luciferase-like" evidence="4">
    <location>
        <begin position="4"/>
        <end position="96"/>
    </location>
</feature>
<proteinExistence type="predicted"/>
<dbReference type="InterPro" id="IPR036661">
    <property type="entry name" value="Luciferase-like_sf"/>
</dbReference>
<dbReference type="GO" id="GO:0004497">
    <property type="term" value="F:monooxygenase activity"/>
    <property type="evidence" value="ECO:0007669"/>
    <property type="project" value="UniProtKB-KW"/>
</dbReference>
<dbReference type="GO" id="GO:0005829">
    <property type="term" value="C:cytosol"/>
    <property type="evidence" value="ECO:0007669"/>
    <property type="project" value="TreeGrafter"/>
</dbReference>
<evidence type="ECO:0000313" key="5">
    <source>
        <dbReference type="EMBL" id="KAB2590715.1"/>
    </source>
</evidence>
<evidence type="ECO:0000313" key="6">
    <source>
        <dbReference type="Proteomes" id="UP000326907"/>
    </source>
</evidence>
<comment type="caution">
    <text evidence="5">The sequence shown here is derived from an EMBL/GenBank/DDBJ whole genome shotgun (WGS) entry which is preliminary data.</text>
</comment>
<dbReference type="PANTHER" id="PTHR30137:SF8">
    <property type="entry name" value="BLR5498 PROTEIN"/>
    <property type="match status" value="1"/>
</dbReference>
<protein>
    <submittedName>
        <fullName evidence="5">LLM class flavin-dependent oxidoreductase</fullName>
    </submittedName>
</protein>
<dbReference type="GO" id="GO:0016705">
    <property type="term" value="F:oxidoreductase activity, acting on paired donors, with incorporation or reduction of molecular oxygen"/>
    <property type="evidence" value="ECO:0007669"/>
    <property type="project" value="InterPro"/>
</dbReference>
<dbReference type="InterPro" id="IPR011251">
    <property type="entry name" value="Luciferase-like_dom"/>
</dbReference>
<accession>A0A5N5EIW3</accession>
<evidence type="ECO:0000256" key="3">
    <source>
        <dbReference type="SAM" id="MobiDB-lite"/>
    </source>
</evidence>
<keyword evidence="1" id="KW-0560">Oxidoreductase</keyword>
<evidence type="ECO:0000256" key="2">
    <source>
        <dbReference type="ARBA" id="ARBA00023033"/>
    </source>
</evidence>
<dbReference type="Proteomes" id="UP000326907">
    <property type="component" value="Unassembled WGS sequence"/>
</dbReference>
<keyword evidence="6" id="KW-1185">Reference proteome</keyword>
<feature type="compositionally biased region" description="Basic and acidic residues" evidence="3">
    <location>
        <begin position="103"/>
        <end position="112"/>
    </location>
</feature>
<dbReference type="EMBL" id="VYUA01000018">
    <property type="protein sequence ID" value="KAB2590715.1"/>
    <property type="molecule type" value="Genomic_DNA"/>
</dbReference>
<evidence type="ECO:0000256" key="1">
    <source>
        <dbReference type="ARBA" id="ARBA00023002"/>
    </source>
</evidence>
<dbReference type="AlphaFoldDB" id="A0A5N5EIW3"/>
<dbReference type="Gene3D" id="3.20.20.30">
    <property type="entry name" value="Luciferase-like domain"/>
    <property type="match status" value="1"/>
</dbReference>
<evidence type="ECO:0000259" key="4">
    <source>
        <dbReference type="Pfam" id="PF00296"/>
    </source>
</evidence>
<organism evidence="5 6">
    <name type="scientific">Streptomyces arboris</name>
    <dbReference type="NCBI Taxonomy" id="2600619"/>
    <lineage>
        <taxon>Bacteria</taxon>
        <taxon>Bacillati</taxon>
        <taxon>Actinomycetota</taxon>
        <taxon>Actinomycetes</taxon>
        <taxon>Kitasatosporales</taxon>
        <taxon>Streptomycetaceae</taxon>
        <taxon>Streptomyces</taxon>
    </lineage>
</organism>
<gene>
    <name evidence="5" type="ORF">F5983_20695</name>
</gene>
<dbReference type="PANTHER" id="PTHR30137">
    <property type="entry name" value="LUCIFERASE-LIKE MONOOXYGENASE"/>
    <property type="match status" value="1"/>
</dbReference>
<sequence>MEVMRFSVLSLIGHDPHPLTGELPSPADRFEEVIATAAVAEELGFDSYSVGERHAGAFLSSSPSVMLGAIAARTRTIRLLTGVTVVAILDPVRVAHGLPPRPPVDHRGRLRAEPAGAVGDAPAVRGGDRPGGAAGGAFDALAVRAQAG</sequence>
<keyword evidence="2" id="KW-0503">Monooxygenase</keyword>
<dbReference type="InterPro" id="IPR050766">
    <property type="entry name" value="Bact_Lucif_Oxidored"/>
</dbReference>
<dbReference type="Pfam" id="PF00296">
    <property type="entry name" value="Bac_luciferase"/>
    <property type="match status" value="1"/>
</dbReference>